<dbReference type="CDD" id="cd06261">
    <property type="entry name" value="TM_PBP2"/>
    <property type="match status" value="1"/>
</dbReference>
<dbReference type="Gene3D" id="1.10.3720.10">
    <property type="entry name" value="MetI-like"/>
    <property type="match status" value="1"/>
</dbReference>
<evidence type="ECO:0000313" key="7">
    <source>
        <dbReference type="EMBL" id="MEE2023247.1"/>
    </source>
</evidence>
<sequence length="570" mass="64206">MQARHYFDKISRWSVTLVGYGILLAFAFIFLFLIWQVWPLFQAGSISPVASPDAEPEWHSLYQADTGQQAELHLDNGLQERVVLQRDGAIRWYLQQDESWQLQLREQLTMAPLSDAVLLPGSRTLLLADGSAQVQSWFRLHQQLIARPGISVSDTPLLALIPVSSSSFFSLHPGLLQLHQVDSARLLAELRLPSDRLQHLQLSDDRQWLRLDWQSGTSNWYQIQWQHPSVSFTQLWLPVHYEGRREPAYVWQTAAAADDASPKLSLVPLTIGTLKAAWYAMLFATPLAILAAVYTACYLPERWRYRVKASMEMLESMPTVILGFIAAFLLAPWLEQQLLLFFMLLLLVPSLVLLSSAVWYCWRQQRQQQAEQPGWFVLLIPLLLAVWLTYIGTPWLEQWWFDGSLLLWLGERGIDYQQRNALIIGMAMGLAVIPSIFSLTEDVVSQVPPSLAQGVLALGASRWQALSSMVLPVAAPGILAAVLLGLGRALGETMILIMATGNTPLLGFDPFTGMRSLTASLSLEMPEAAVSSSHFKVLLLAALLLLVLTFFINTLVSVLRQRIRQRYQQL</sequence>
<dbReference type="InterPro" id="IPR035906">
    <property type="entry name" value="MetI-like_sf"/>
</dbReference>
<feature type="transmembrane region" description="Helical" evidence="5">
    <location>
        <begin position="537"/>
        <end position="559"/>
    </location>
</feature>
<evidence type="ECO:0000259" key="6">
    <source>
        <dbReference type="PROSITE" id="PS50928"/>
    </source>
</evidence>
<evidence type="ECO:0000256" key="1">
    <source>
        <dbReference type="ARBA" id="ARBA00004651"/>
    </source>
</evidence>
<keyword evidence="4 5" id="KW-0472">Membrane</keyword>
<protein>
    <submittedName>
        <fullName evidence="7">ABC transporter permease subunit</fullName>
    </submittedName>
</protein>
<evidence type="ECO:0000256" key="2">
    <source>
        <dbReference type="ARBA" id="ARBA00022692"/>
    </source>
</evidence>
<evidence type="ECO:0000256" key="3">
    <source>
        <dbReference type="ARBA" id="ARBA00022989"/>
    </source>
</evidence>
<comment type="caution">
    <text evidence="7">The sequence shown here is derived from an EMBL/GenBank/DDBJ whole genome shotgun (WGS) entry which is preliminary data.</text>
</comment>
<feature type="transmembrane region" description="Helical" evidence="5">
    <location>
        <begin position="465"/>
        <end position="486"/>
    </location>
</feature>
<dbReference type="PROSITE" id="PS50928">
    <property type="entry name" value="ABC_TM1"/>
    <property type="match status" value="1"/>
</dbReference>
<reference evidence="7 8" key="1">
    <citation type="submission" date="2023-06" db="EMBL/GenBank/DDBJ databases">
        <title>Alkalimonas sp., MEB004 an alkaliphilic bacterium isolated from Lonar Lake, India.</title>
        <authorList>
            <person name="Joshi A."/>
            <person name="Thite S."/>
        </authorList>
    </citation>
    <scope>NUCLEOTIDE SEQUENCE [LARGE SCALE GENOMIC DNA]</scope>
    <source>
        <strain evidence="7 8">MEB004</strain>
    </source>
</reference>
<feature type="transmembrane region" description="Helical" evidence="5">
    <location>
        <begin position="276"/>
        <end position="297"/>
    </location>
</feature>
<organism evidence="7 8">
    <name type="scientific">Alkalimonas mucilaginosa</name>
    <dbReference type="NCBI Taxonomy" id="3057676"/>
    <lineage>
        <taxon>Bacteria</taxon>
        <taxon>Pseudomonadati</taxon>
        <taxon>Pseudomonadota</taxon>
        <taxon>Gammaproteobacteria</taxon>
        <taxon>Alkalimonas</taxon>
    </lineage>
</organism>
<feature type="transmembrane region" description="Helical" evidence="5">
    <location>
        <begin position="493"/>
        <end position="517"/>
    </location>
</feature>
<evidence type="ECO:0000256" key="5">
    <source>
        <dbReference type="RuleBase" id="RU363032"/>
    </source>
</evidence>
<proteinExistence type="inferred from homology"/>
<comment type="similarity">
    <text evidence="5">Belongs to the binding-protein-dependent transport system permease family.</text>
</comment>
<dbReference type="EMBL" id="JAUGZK010000002">
    <property type="protein sequence ID" value="MEE2023247.1"/>
    <property type="molecule type" value="Genomic_DNA"/>
</dbReference>
<keyword evidence="8" id="KW-1185">Reference proteome</keyword>
<keyword evidence="2 5" id="KW-0812">Transmembrane</keyword>
<accession>A0ABU7JC25</accession>
<dbReference type="PANTHER" id="PTHR42727">
    <property type="entry name" value="PHOSPHATE TRANSPORT SYSTEM PERMEASE PROTEIN"/>
    <property type="match status" value="1"/>
</dbReference>
<comment type="subcellular location">
    <subcellularLocation>
        <location evidence="1 5">Cell membrane</location>
        <topology evidence="1 5">Multi-pass membrane protein</topology>
    </subcellularLocation>
</comment>
<feature type="transmembrane region" description="Helical" evidence="5">
    <location>
        <begin position="374"/>
        <end position="392"/>
    </location>
</feature>
<dbReference type="SUPFAM" id="SSF161098">
    <property type="entry name" value="MetI-like"/>
    <property type="match status" value="1"/>
</dbReference>
<dbReference type="Pfam" id="PF00528">
    <property type="entry name" value="BPD_transp_1"/>
    <property type="match status" value="1"/>
</dbReference>
<evidence type="ECO:0000256" key="4">
    <source>
        <dbReference type="ARBA" id="ARBA00023136"/>
    </source>
</evidence>
<evidence type="ECO:0000313" key="8">
    <source>
        <dbReference type="Proteomes" id="UP001339167"/>
    </source>
</evidence>
<keyword evidence="3 5" id="KW-1133">Transmembrane helix</keyword>
<feature type="domain" description="ABC transmembrane type-1" evidence="6">
    <location>
        <begin position="270"/>
        <end position="556"/>
    </location>
</feature>
<feature type="transmembrane region" description="Helical" evidence="5">
    <location>
        <begin position="317"/>
        <end position="334"/>
    </location>
</feature>
<dbReference type="RefSeq" id="WP_330086603.1">
    <property type="nucleotide sequence ID" value="NZ_JAUGZK010000002.1"/>
</dbReference>
<keyword evidence="5" id="KW-0813">Transport</keyword>
<dbReference type="Proteomes" id="UP001339167">
    <property type="component" value="Unassembled WGS sequence"/>
</dbReference>
<gene>
    <name evidence="7" type="ORF">QWF21_03240</name>
</gene>
<feature type="transmembrane region" description="Helical" evidence="5">
    <location>
        <begin position="340"/>
        <end position="362"/>
    </location>
</feature>
<name>A0ABU7JC25_9GAMM</name>
<feature type="transmembrane region" description="Helical" evidence="5">
    <location>
        <begin position="12"/>
        <end position="38"/>
    </location>
</feature>
<dbReference type="PANTHER" id="PTHR42727:SF1">
    <property type="entry name" value="PHOSPHATE TRANSPORT SYSTEM PERMEASE"/>
    <property type="match status" value="1"/>
</dbReference>
<dbReference type="InterPro" id="IPR000515">
    <property type="entry name" value="MetI-like"/>
</dbReference>